<dbReference type="Gramene" id="AET5Gv20382000.4">
    <property type="protein sequence ID" value="AET5Gv20382000.4"/>
    <property type="gene ID" value="AET5Gv20382000"/>
</dbReference>
<reference evidence="2" key="3">
    <citation type="journal article" date="2017" name="Nature">
        <title>Genome sequence of the progenitor of the wheat D genome Aegilops tauschii.</title>
        <authorList>
            <person name="Luo M.C."/>
            <person name="Gu Y.Q."/>
            <person name="Puiu D."/>
            <person name="Wang H."/>
            <person name="Twardziok S.O."/>
            <person name="Deal K.R."/>
            <person name="Huo N."/>
            <person name="Zhu T."/>
            <person name="Wang L."/>
            <person name="Wang Y."/>
            <person name="McGuire P.E."/>
            <person name="Liu S."/>
            <person name="Long H."/>
            <person name="Ramasamy R.K."/>
            <person name="Rodriguez J.C."/>
            <person name="Van S.L."/>
            <person name="Yuan L."/>
            <person name="Wang Z."/>
            <person name="Xia Z."/>
            <person name="Xiao L."/>
            <person name="Anderson O.D."/>
            <person name="Ouyang S."/>
            <person name="Liang Y."/>
            <person name="Zimin A.V."/>
            <person name="Pertea G."/>
            <person name="Qi P."/>
            <person name="Bennetzen J.L."/>
            <person name="Dai X."/>
            <person name="Dawson M.W."/>
            <person name="Muller H.G."/>
            <person name="Kugler K."/>
            <person name="Rivarola-Duarte L."/>
            <person name="Spannagl M."/>
            <person name="Mayer K.F.X."/>
            <person name="Lu F.H."/>
            <person name="Bevan M.W."/>
            <person name="Leroy P."/>
            <person name="Li P."/>
            <person name="You F.M."/>
            <person name="Sun Q."/>
            <person name="Liu Z."/>
            <person name="Lyons E."/>
            <person name="Wicker T."/>
            <person name="Salzberg S.L."/>
            <person name="Devos K.M."/>
            <person name="Dvorak J."/>
        </authorList>
    </citation>
    <scope>NUCLEOTIDE SEQUENCE [LARGE SCALE GENOMIC DNA]</scope>
    <source>
        <strain evidence="2">cv. AL8/78</strain>
    </source>
</reference>
<feature type="compositionally biased region" description="Gly residues" evidence="1">
    <location>
        <begin position="73"/>
        <end position="89"/>
    </location>
</feature>
<reference evidence="3" key="1">
    <citation type="journal article" date="2014" name="Science">
        <title>Ancient hybridizations among the ancestral genomes of bread wheat.</title>
        <authorList>
            <consortium name="International Wheat Genome Sequencing Consortium,"/>
            <person name="Marcussen T."/>
            <person name="Sandve S.R."/>
            <person name="Heier L."/>
            <person name="Spannagl M."/>
            <person name="Pfeifer M."/>
            <person name="Jakobsen K.S."/>
            <person name="Wulff B.B."/>
            <person name="Steuernagel B."/>
            <person name="Mayer K.F."/>
            <person name="Olsen O.A."/>
        </authorList>
    </citation>
    <scope>NUCLEOTIDE SEQUENCE [LARGE SCALE GENOMIC DNA]</scope>
    <source>
        <strain evidence="3">cv. AL8/78</strain>
    </source>
</reference>
<organism evidence="2 3">
    <name type="scientific">Aegilops tauschii subsp. strangulata</name>
    <name type="common">Goatgrass</name>
    <dbReference type="NCBI Taxonomy" id="200361"/>
    <lineage>
        <taxon>Eukaryota</taxon>
        <taxon>Viridiplantae</taxon>
        <taxon>Streptophyta</taxon>
        <taxon>Embryophyta</taxon>
        <taxon>Tracheophyta</taxon>
        <taxon>Spermatophyta</taxon>
        <taxon>Magnoliopsida</taxon>
        <taxon>Liliopsida</taxon>
        <taxon>Poales</taxon>
        <taxon>Poaceae</taxon>
        <taxon>BOP clade</taxon>
        <taxon>Pooideae</taxon>
        <taxon>Triticodae</taxon>
        <taxon>Triticeae</taxon>
        <taxon>Triticinae</taxon>
        <taxon>Aegilops</taxon>
    </lineage>
</organism>
<evidence type="ECO:0000256" key="1">
    <source>
        <dbReference type="SAM" id="MobiDB-lite"/>
    </source>
</evidence>
<dbReference type="AlphaFoldDB" id="A0A453KDE5"/>
<keyword evidence="3" id="KW-1185">Reference proteome</keyword>
<accession>A0A453KDE5</accession>
<dbReference type="Proteomes" id="UP000015105">
    <property type="component" value="Chromosome 5D"/>
</dbReference>
<reference evidence="2" key="4">
    <citation type="submission" date="2019-03" db="UniProtKB">
        <authorList>
            <consortium name="EnsemblPlants"/>
        </authorList>
    </citation>
    <scope>IDENTIFICATION</scope>
</reference>
<dbReference type="EnsemblPlants" id="AET5Gv20382000.4">
    <property type="protein sequence ID" value="AET5Gv20382000.4"/>
    <property type="gene ID" value="AET5Gv20382000"/>
</dbReference>
<reference evidence="3" key="2">
    <citation type="journal article" date="2017" name="Nat. Plants">
        <title>The Aegilops tauschii genome reveals multiple impacts of transposons.</title>
        <authorList>
            <person name="Zhao G."/>
            <person name="Zou C."/>
            <person name="Li K."/>
            <person name="Wang K."/>
            <person name="Li T."/>
            <person name="Gao L."/>
            <person name="Zhang X."/>
            <person name="Wang H."/>
            <person name="Yang Z."/>
            <person name="Liu X."/>
            <person name="Jiang W."/>
            <person name="Mao L."/>
            <person name="Kong X."/>
            <person name="Jiao Y."/>
            <person name="Jia J."/>
        </authorList>
    </citation>
    <scope>NUCLEOTIDE SEQUENCE [LARGE SCALE GENOMIC DNA]</scope>
    <source>
        <strain evidence="3">cv. AL8/78</strain>
    </source>
</reference>
<protein>
    <submittedName>
        <fullName evidence="2">Uncharacterized protein</fullName>
    </submittedName>
</protein>
<feature type="compositionally biased region" description="Polar residues" evidence="1">
    <location>
        <begin position="123"/>
        <end position="132"/>
    </location>
</feature>
<name>A0A453KDE5_AEGTS</name>
<feature type="region of interest" description="Disordered" evidence="1">
    <location>
        <begin position="73"/>
        <end position="132"/>
    </location>
</feature>
<proteinExistence type="predicted"/>
<evidence type="ECO:0000313" key="3">
    <source>
        <dbReference type="Proteomes" id="UP000015105"/>
    </source>
</evidence>
<sequence length="132" mass="13618">MIFLPITCNFGTIIGELQAINREARRITPVIVQRRRLASVAPSSAPVSHRYLAVEKAIDGAIVRVVEARAGRDGGGGCDGGGGAVVGGGGEERRGRRRRASVPGVPGRQAAQPWLPGGARGQGSVSPSVSLQ</sequence>
<reference evidence="2" key="5">
    <citation type="journal article" date="2021" name="G3 (Bethesda)">
        <title>Aegilops tauschii genome assembly Aet v5.0 features greater sequence contiguity and improved annotation.</title>
        <authorList>
            <person name="Wang L."/>
            <person name="Zhu T."/>
            <person name="Rodriguez J.C."/>
            <person name="Deal K.R."/>
            <person name="Dubcovsky J."/>
            <person name="McGuire P.E."/>
            <person name="Lux T."/>
            <person name="Spannagl M."/>
            <person name="Mayer K.F.X."/>
            <person name="Baldrich P."/>
            <person name="Meyers B.C."/>
            <person name="Huo N."/>
            <person name="Gu Y.Q."/>
            <person name="Zhou H."/>
            <person name="Devos K.M."/>
            <person name="Bennetzen J.L."/>
            <person name="Unver T."/>
            <person name="Budak H."/>
            <person name="Gulick P.J."/>
            <person name="Galiba G."/>
            <person name="Kalapos B."/>
            <person name="Nelson D.R."/>
            <person name="Li P."/>
            <person name="You F.M."/>
            <person name="Luo M.C."/>
            <person name="Dvorak J."/>
        </authorList>
    </citation>
    <scope>NUCLEOTIDE SEQUENCE [LARGE SCALE GENOMIC DNA]</scope>
    <source>
        <strain evidence="2">cv. AL8/78</strain>
    </source>
</reference>
<evidence type="ECO:0000313" key="2">
    <source>
        <dbReference type="EnsemblPlants" id="AET5Gv20382000.4"/>
    </source>
</evidence>